<feature type="compositionally biased region" description="Basic and acidic residues" evidence="10">
    <location>
        <begin position="218"/>
        <end position="233"/>
    </location>
</feature>
<dbReference type="EMBL" id="VXBP01004734">
    <property type="protein sequence ID" value="NXN97030.1"/>
    <property type="molecule type" value="Genomic_DNA"/>
</dbReference>
<sequence>SEKEKTETKKRKVQVEALSKQQTGCVDTVHDLVGTPDPVANTGGKVLKSQRRSSTRTGKPKKGMFRQGSPHQKKDVSQKPEAEELMLAQTGLNTEVCEAELCKTKVMPNKDLPVPSPEHQQECVLSPVKSLKSSKNVKSASKASENLFHKKQMAKQKLPKDIVNEKLEEKSLRKEANKSTKKSSNQKPQLQREESSASESGEEEPVKLNEVFTSPVHQKSETSTRQKFTESKMPENVLHALESVGDADRVTLVKTLQHIIDSVKKSEKKRSSAKSSEKIPQQRNCRASASVCSGPEDTEPQMDSDSSSVQHTARKRLKLSHVKNKSNKGACSALRGPHAIVAEGCGKFASRSKACEQDNSPSDSSEDLNSQLKTSSLSGHKIVMPSSTPNVRRTKRIRMRPLEYWRGERVNYAMSPSGGLVINGIICPKTETRKRMKGGHKQKRVEISSELPANLGHVLADASKPTVVVDPETNEEVLLDCVNTDNSDTCFFKDETIEIYKNLNTSTFSTGKLILKPLKEKTHQFVHMDTIVFHVIRGRIIVTLHKTSYYLTTGDYFYVPPGNGYSIHNLVNKECVLLFTQLKD</sequence>
<dbReference type="PANTHER" id="PTHR16684:SF11">
    <property type="entry name" value="CENTROMERE PROTEIN C"/>
    <property type="match status" value="1"/>
</dbReference>
<feature type="compositionally biased region" description="Basic residues" evidence="10">
    <location>
        <begin position="312"/>
        <end position="326"/>
    </location>
</feature>
<comment type="similarity">
    <text evidence="2">Belongs to the CENP-C/MIF2 family.</text>
</comment>
<feature type="region of interest" description="Disordered" evidence="10">
    <location>
        <begin position="353"/>
        <end position="387"/>
    </location>
</feature>
<dbReference type="Gene3D" id="2.60.120.10">
    <property type="entry name" value="Jelly Rolls"/>
    <property type="match status" value="1"/>
</dbReference>
<feature type="compositionally biased region" description="Low complexity" evidence="10">
    <location>
        <begin position="125"/>
        <end position="144"/>
    </location>
</feature>
<dbReference type="GO" id="GO:0019237">
    <property type="term" value="F:centromeric DNA binding"/>
    <property type="evidence" value="ECO:0007669"/>
    <property type="project" value="InterPro"/>
</dbReference>
<dbReference type="GO" id="GO:0051315">
    <property type="term" value="P:attachment of mitotic spindle microtubules to kinetochore"/>
    <property type="evidence" value="ECO:0007669"/>
    <property type="project" value="TreeGrafter"/>
</dbReference>
<reference evidence="12 13" key="1">
    <citation type="submission" date="2019-09" db="EMBL/GenBank/DDBJ databases">
        <title>Bird 10,000 Genomes (B10K) Project - Family phase.</title>
        <authorList>
            <person name="Zhang G."/>
        </authorList>
    </citation>
    <scope>NUCLEOTIDE SEQUENCE [LARGE SCALE GENOMIC DNA]</scope>
    <source>
        <strain evidence="12">B10K-DU-002-35</strain>
        <tissue evidence="12">Muscle</tissue>
    </source>
</reference>
<keyword evidence="4" id="KW-0539">Nucleus</keyword>
<keyword evidence="13" id="KW-1185">Reference proteome</keyword>
<comment type="function">
    <text evidence="5">Component of the CENPA-NAC (nucleosome-associated) complex, a complex that plays a central role in assembly of kinetochore proteins, mitotic progression and chromosome segregation. The CENPA-NAC complex recruits the CENPA-CAD (nucleosome distal) complex and may be involved in incorporation of newly synthesized CENPA into centromeres. CENPC recruits DNA methylation and DNMT3B to both centromeric and pericentromeric satellite repeats and regulates the histone code in these regions.</text>
</comment>
<dbReference type="GO" id="GO:0051382">
    <property type="term" value="P:kinetochore assembly"/>
    <property type="evidence" value="ECO:0007669"/>
    <property type="project" value="InterPro"/>
</dbReference>
<evidence type="ECO:0000256" key="1">
    <source>
        <dbReference type="ARBA" id="ARBA00004123"/>
    </source>
</evidence>
<dbReference type="InterPro" id="IPR011051">
    <property type="entry name" value="RmlC_Cupin_sf"/>
</dbReference>
<feature type="compositionally biased region" description="Basic residues" evidence="10">
    <location>
        <begin position="48"/>
        <end position="64"/>
    </location>
</feature>
<feature type="region of interest" description="Disordered" evidence="10">
    <location>
        <begin position="29"/>
        <end position="80"/>
    </location>
</feature>
<dbReference type="GO" id="GO:0005721">
    <property type="term" value="C:pericentric heterochromatin"/>
    <property type="evidence" value="ECO:0007669"/>
    <property type="project" value="UniProtKB-ARBA"/>
</dbReference>
<evidence type="ECO:0000256" key="7">
    <source>
        <dbReference type="ARBA" id="ARBA00068530"/>
    </source>
</evidence>
<organism evidence="12 13">
    <name type="scientific">Rhinopomastus cyanomelas</name>
    <name type="common">Common scimitarbill</name>
    <dbReference type="NCBI Taxonomy" id="113115"/>
    <lineage>
        <taxon>Eukaryota</taxon>
        <taxon>Metazoa</taxon>
        <taxon>Chordata</taxon>
        <taxon>Craniata</taxon>
        <taxon>Vertebrata</taxon>
        <taxon>Euteleostomi</taxon>
        <taxon>Archelosauria</taxon>
        <taxon>Archosauria</taxon>
        <taxon>Dinosauria</taxon>
        <taxon>Saurischia</taxon>
        <taxon>Theropoda</taxon>
        <taxon>Coelurosauria</taxon>
        <taxon>Aves</taxon>
        <taxon>Neognathae</taxon>
        <taxon>Neoaves</taxon>
        <taxon>Telluraves</taxon>
        <taxon>Coraciimorphae</taxon>
        <taxon>Bucerotiformes</taxon>
        <taxon>Rhinopomastidae</taxon>
        <taxon>Rhinopomastus</taxon>
    </lineage>
</organism>
<evidence type="ECO:0000256" key="6">
    <source>
        <dbReference type="ARBA" id="ARBA00064952"/>
    </source>
</evidence>
<keyword evidence="3" id="KW-0238">DNA-binding</keyword>
<evidence type="ECO:0000256" key="10">
    <source>
        <dbReference type="SAM" id="MobiDB-lite"/>
    </source>
</evidence>
<dbReference type="SUPFAM" id="SSF51182">
    <property type="entry name" value="RmlC-like cupins"/>
    <property type="match status" value="1"/>
</dbReference>
<feature type="non-terminal residue" evidence="12">
    <location>
        <position position="584"/>
    </location>
</feature>
<comment type="subcellular location">
    <subcellularLocation>
        <location evidence="1">Nucleus</location>
    </subcellularLocation>
</comment>
<dbReference type="FunFam" id="2.60.120.10:FF:000033">
    <property type="entry name" value="Centromere protein C 1"/>
    <property type="match status" value="1"/>
</dbReference>
<feature type="region of interest" description="Disordered" evidence="10">
    <location>
        <begin position="108"/>
        <end position="233"/>
    </location>
</feature>
<dbReference type="AlphaFoldDB" id="A0A7L1NB26"/>
<dbReference type="Pfam" id="PF11699">
    <property type="entry name" value="CENP-C_C"/>
    <property type="match status" value="1"/>
</dbReference>
<evidence type="ECO:0000256" key="9">
    <source>
        <dbReference type="ARBA" id="ARBA00083562"/>
    </source>
</evidence>
<feature type="compositionally biased region" description="Basic and acidic residues" evidence="10">
    <location>
        <begin position="158"/>
        <end position="178"/>
    </location>
</feature>
<feature type="compositionally biased region" description="Polar residues" evidence="10">
    <location>
        <begin position="357"/>
        <end position="378"/>
    </location>
</feature>
<feature type="compositionally biased region" description="Polar residues" evidence="10">
    <location>
        <begin position="279"/>
        <end position="291"/>
    </location>
</feature>
<dbReference type="InterPro" id="IPR028386">
    <property type="entry name" value="CENP-C/Mif2/cnp3"/>
</dbReference>
<evidence type="ECO:0000256" key="2">
    <source>
        <dbReference type="ARBA" id="ARBA00010291"/>
    </source>
</evidence>
<comment type="subunit">
    <text evidence="6">Oligomer. Component of the CENPA-NAC complex, at least composed of CENPA, CENPC, CENPH, CENPM, CENPN, CENPT and CENPU. The CENPA-NAC complex interacts with the CENPA-CAD complex, composed of CENPI, CENPK, CENPL, CENPO, CENPP, CENPQ, CENPR and CENPS. Binds to DAXX. Interacts with DNMT3B. Interacts directly with CENPA. Identified in a centromere complex containing histones H2A, H2B and H4, and at least CENPA, CENPB, CENPC, CENPT, CENPN, HJURP, SUPT16H, SSRP1 and RSF1. Interacts with MEIKIN.</text>
</comment>
<evidence type="ECO:0000313" key="13">
    <source>
        <dbReference type="Proteomes" id="UP000565785"/>
    </source>
</evidence>
<evidence type="ECO:0000259" key="11">
    <source>
        <dbReference type="Pfam" id="PF11699"/>
    </source>
</evidence>
<dbReference type="InterPro" id="IPR025974">
    <property type="entry name" value="Mif2/CENP-C_cupin"/>
</dbReference>
<evidence type="ECO:0000256" key="8">
    <source>
        <dbReference type="ARBA" id="ARBA00082151"/>
    </source>
</evidence>
<feature type="domain" description="Mif2/CENP-C cupin" evidence="11">
    <location>
        <begin position="499"/>
        <end position="581"/>
    </location>
</feature>
<dbReference type="Proteomes" id="UP000565785">
    <property type="component" value="Unassembled WGS sequence"/>
</dbReference>
<gene>
    <name evidence="12" type="primary">Cenpc</name>
    <name evidence="12" type="ORF">RHICYA_R03123</name>
</gene>
<comment type="caution">
    <text evidence="12">The sequence shown here is derived from an EMBL/GenBank/DDBJ whole genome shotgun (WGS) entry which is preliminary data.</text>
</comment>
<dbReference type="GO" id="GO:0005634">
    <property type="term" value="C:nucleus"/>
    <property type="evidence" value="ECO:0007669"/>
    <property type="project" value="UniProtKB-SubCell"/>
</dbReference>
<evidence type="ECO:0000256" key="4">
    <source>
        <dbReference type="ARBA" id="ARBA00023242"/>
    </source>
</evidence>
<protein>
    <recommendedName>
        <fullName evidence="7">Centromere protein C</fullName>
    </recommendedName>
    <alternativeName>
        <fullName evidence="8">Centromere autoantigen C</fullName>
    </alternativeName>
    <alternativeName>
        <fullName evidence="9">Centromere protein C 1</fullName>
    </alternativeName>
</protein>
<dbReference type="InterPro" id="IPR014710">
    <property type="entry name" value="RmlC-like_jellyroll"/>
</dbReference>
<evidence type="ECO:0000256" key="5">
    <source>
        <dbReference type="ARBA" id="ARBA00053516"/>
    </source>
</evidence>
<dbReference type="GO" id="GO:0000776">
    <property type="term" value="C:kinetochore"/>
    <property type="evidence" value="ECO:0007669"/>
    <property type="project" value="InterPro"/>
</dbReference>
<accession>A0A7L1NB26</accession>
<feature type="non-terminal residue" evidence="12">
    <location>
        <position position="1"/>
    </location>
</feature>
<dbReference type="OrthoDB" id="1939643at2759"/>
<dbReference type="GO" id="GO:0051455">
    <property type="term" value="P:spindle attachment to meiosis I kinetochore"/>
    <property type="evidence" value="ECO:0007669"/>
    <property type="project" value="TreeGrafter"/>
</dbReference>
<evidence type="ECO:0000313" key="12">
    <source>
        <dbReference type="EMBL" id="NXN97030.1"/>
    </source>
</evidence>
<dbReference type="PANTHER" id="PTHR16684">
    <property type="entry name" value="CENTROMERE PROTEIN C"/>
    <property type="match status" value="1"/>
</dbReference>
<feature type="region of interest" description="Disordered" evidence="10">
    <location>
        <begin position="260"/>
        <end position="330"/>
    </location>
</feature>
<evidence type="ECO:0000256" key="3">
    <source>
        <dbReference type="ARBA" id="ARBA00023125"/>
    </source>
</evidence>
<name>A0A7L1NB26_RHICY</name>
<proteinExistence type="inferred from homology"/>